<accession>A0ACB9LM70</accession>
<evidence type="ECO:0000313" key="2">
    <source>
        <dbReference type="Proteomes" id="UP001057402"/>
    </source>
</evidence>
<dbReference type="Proteomes" id="UP001057402">
    <property type="component" value="Chromosome 11"/>
</dbReference>
<organism evidence="1 2">
    <name type="scientific">Melastoma candidum</name>
    <dbReference type="NCBI Taxonomy" id="119954"/>
    <lineage>
        <taxon>Eukaryota</taxon>
        <taxon>Viridiplantae</taxon>
        <taxon>Streptophyta</taxon>
        <taxon>Embryophyta</taxon>
        <taxon>Tracheophyta</taxon>
        <taxon>Spermatophyta</taxon>
        <taxon>Magnoliopsida</taxon>
        <taxon>eudicotyledons</taxon>
        <taxon>Gunneridae</taxon>
        <taxon>Pentapetalae</taxon>
        <taxon>rosids</taxon>
        <taxon>malvids</taxon>
        <taxon>Myrtales</taxon>
        <taxon>Melastomataceae</taxon>
        <taxon>Melastomatoideae</taxon>
        <taxon>Melastomateae</taxon>
        <taxon>Melastoma</taxon>
    </lineage>
</organism>
<keyword evidence="2" id="KW-1185">Reference proteome</keyword>
<sequence length="196" mass="21818">MHCDLNPQSGMFHRVHPQPVHSPPPPPMSADQTKHMYSVWAVPPDDVSQRLKSLMDGLKLEFGGPEFDTHITIDSLMLFKAACEGLKEFEAVVEDVETGWTYRRCCTMAFRTAPICGCCSSLNLSDSTFIPVNFIAAYTPHISLIYGDISDQRKKKAQEKANILDENLNCLSFKISRLVLCKSVFGDLATKSVFGS</sequence>
<comment type="caution">
    <text evidence="1">The sequence shown here is derived from an EMBL/GenBank/DDBJ whole genome shotgun (WGS) entry which is preliminary data.</text>
</comment>
<proteinExistence type="predicted"/>
<dbReference type="EMBL" id="CM042890">
    <property type="protein sequence ID" value="KAI4312450.1"/>
    <property type="molecule type" value="Genomic_DNA"/>
</dbReference>
<reference evidence="2" key="1">
    <citation type="journal article" date="2023" name="Front. Plant Sci.">
        <title>Chromosomal-level genome assembly of Melastoma candidum provides insights into trichome evolution.</title>
        <authorList>
            <person name="Zhong Y."/>
            <person name="Wu W."/>
            <person name="Sun C."/>
            <person name="Zou P."/>
            <person name="Liu Y."/>
            <person name="Dai S."/>
            <person name="Zhou R."/>
        </authorList>
    </citation>
    <scope>NUCLEOTIDE SEQUENCE [LARGE SCALE GENOMIC DNA]</scope>
</reference>
<name>A0ACB9LM70_9MYRT</name>
<gene>
    <name evidence="1" type="ORF">MLD38_037259</name>
</gene>
<protein>
    <submittedName>
        <fullName evidence="1">Uncharacterized protein</fullName>
    </submittedName>
</protein>
<evidence type="ECO:0000313" key="1">
    <source>
        <dbReference type="EMBL" id="KAI4312450.1"/>
    </source>
</evidence>